<proteinExistence type="predicted"/>
<dbReference type="OrthoDB" id="10442712at2759"/>
<protein>
    <submittedName>
        <fullName evidence="2">Uncharacterized protein</fullName>
    </submittedName>
</protein>
<dbReference type="CTD" id="9945942"/>
<keyword evidence="1" id="KW-0472">Membrane</keyword>
<dbReference type="InParanoid" id="A0A1S0TTN3"/>
<sequence>MSYSIYYFIVSVVCTTPSVVFVCYKKKDKSNKMRKNKSTKDIEKTESAIIFSSTQSSCKKPEECKEMMLDKTQEITVNFYKFQQLNELLSIKSTQTEKGSSARSNNTYQMVVTQSTQDDSVLARGRGTSIYEKMTKEQMLQAGKKQFNKLNSDTKRKSTRLGKPARSVILSRRLVKF</sequence>
<evidence type="ECO:0000256" key="1">
    <source>
        <dbReference type="SAM" id="Phobius"/>
    </source>
</evidence>
<reference evidence="2" key="1">
    <citation type="submission" date="2012-04" db="EMBL/GenBank/DDBJ databases">
        <title>The Genome Sequence of Loa loa.</title>
        <authorList>
            <consortium name="The Broad Institute Genome Sequencing Platform"/>
            <consortium name="Broad Institute Genome Sequencing Center for Infectious Disease"/>
            <person name="Nutman T.B."/>
            <person name="Fink D.L."/>
            <person name="Russ C."/>
            <person name="Young S."/>
            <person name="Zeng Q."/>
            <person name="Gargeya S."/>
            <person name="Alvarado L."/>
            <person name="Berlin A."/>
            <person name="Chapman S.B."/>
            <person name="Chen Z."/>
            <person name="Freedman E."/>
            <person name="Gellesch M."/>
            <person name="Goldberg J."/>
            <person name="Griggs A."/>
            <person name="Gujja S."/>
            <person name="Heilman E.R."/>
            <person name="Heiman D."/>
            <person name="Howarth C."/>
            <person name="Mehta T."/>
            <person name="Neiman D."/>
            <person name="Pearson M."/>
            <person name="Roberts A."/>
            <person name="Saif S."/>
            <person name="Shea T."/>
            <person name="Shenoy N."/>
            <person name="Sisk P."/>
            <person name="Stolte C."/>
            <person name="Sykes S."/>
            <person name="White J."/>
            <person name="Yandava C."/>
            <person name="Haas B."/>
            <person name="Henn M.R."/>
            <person name="Nusbaum C."/>
            <person name="Birren B."/>
        </authorList>
    </citation>
    <scope>NUCLEOTIDE SEQUENCE [LARGE SCALE GENOMIC DNA]</scope>
</reference>
<dbReference type="OMA" id="GTSIYEK"/>
<keyword evidence="1" id="KW-1133">Transmembrane helix</keyword>
<dbReference type="RefSeq" id="XP_003144094.1">
    <property type="nucleotide sequence ID" value="XM_003144046.1"/>
</dbReference>
<dbReference type="EMBL" id="JH712211">
    <property type="protein sequence ID" value="EFO19978.1"/>
    <property type="molecule type" value="Genomic_DNA"/>
</dbReference>
<keyword evidence="1" id="KW-0812">Transmembrane</keyword>
<dbReference type="AlphaFoldDB" id="A0A1S0TTN3"/>
<gene>
    <name evidence="2" type="ORF">LOAG_08514</name>
</gene>
<evidence type="ECO:0000313" key="2">
    <source>
        <dbReference type="EMBL" id="EFO19978.1"/>
    </source>
</evidence>
<organism evidence="2">
    <name type="scientific">Loa loa</name>
    <name type="common">Eye worm</name>
    <name type="synonym">Filaria loa</name>
    <dbReference type="NCBI Taxonomy" id="7209"/>
    <lineage>
        <taxon>Eukaryota</taxon>
        <taxon>Metazoa</taxon>
        <taxon>Ecdysozoa</taxon>
        <taxon>Nematoda</taxon>
        <taxon>Chromadorea</taxon>
        <taxon>Rhabditida</taxon>
        <taxon>Spirurina</taxon>
        <taxon>Spiruromorpha</taxon>
        <taxon>Filarioidea</taxon>
        <taxon>Onchocercidae</taxon>
        <taxon>Loa</taxon>
    </lineage>
</organism>
<dbReference type="GeneID" id="9945942"/>
<accession>A0A1S0TTN3</accession>
<name>A0A1S0TTN3_LOALO</name>
<dbReference type="KEGG" id="loa:LOAG_08514"/>
<feature type="transmembrane region" description="Helical" evidence="1">
    <location>
        <begin position="6"/>
        <end position="24"/>
    </location>
</feature>